<dbReference type="EMBL" id="LR797252">
    <property type="protein sequence ID" value="CAB4197033.1"/>
    <property type="molecule type" value="Genomic_DNA"/>
</dbReference>
<gene>
    <name evidence="1" type="ORF">UFOVP1290_553</name>
</gene>
<sequence>MNTGKYNSEIVQVSLSTPFITRARCKFCGKFPSIYFCCRNYTQYIDVKCVKDRLDLIKKYRNSFREDYFLSVDPIFFKSVHDFAYVPEFKAYCPALHRTKGSHNIFRYIDCLTCNCGRSTWYFSQKSIKNRAEIFHRKSKNKFTNKYIY</sequence>
<name>A0A6J5RI48_9CAUD</name>
<proteinExistence type="predicted"/>
<evidence type="ECO:0000313" key="1">
    <source>
        <dbReference type="EMBL" id="CAB4197033.1"/>
    </source>
</evidence>
<organism evidence="1">
    <name type="scientific">uncultured Caudovirales phage</name>
    <dbReference type="NCBI Taxonomy" id="2100421"/>
    <lineage>
        <taxon>Viruses</taxon>
        <taxon>Duplodnaviria</taxon>
        <taxon>Heunggongvirae</taxon>
        <taxon>Uroviricota</taxon>
        <taxon>Caudoviricetes</taxon>
        <taxon>Peduoviridae</taxon>
        <taxon>Maltschvirus</taxon>
        <taxon>Maltschvirus maltsch</taxon>
    </lineage>
</organism>
<reference evidence="1" key="1">
    <citation type="submission" date="2020-05" db="EMBL/GenBank/DDBJ databases">
        <authorList>
            <person name="Chiriac C."/>
            <person name="Salcher M."/>
            <person name="Ghai R."/>
            <person name="Kavagutti S V."/>
        </authorList>
    </citation>
    <scope>NUCLEOTIDE SEQUENCE</scope>
</reference>
<accession>A0A6J5RI48</accession>
<protein>
    <submittedName>
        <fullName evidence="1">Uncharacterized protein</fullName>
    </submittedName>
</protein>